<name>A0A933GJJ2_UNCTE</name>
<dbReference type="InterPro" id="IPR013525">
    <property type="entry name" value="ABC2_TM"/>
</dbReference>
<accession>A0A933GJJ2</accession>
<keyword evidence="5" id="KW-0997">Cell inner membrane</keyword>
<organism evidence="11 12">
    <name type="scientific">Tectimicrobiota bacterium</name>
    <dbReference type="NCBI Taxonomy" id="2528274"/>
    <lineage>
        <taxon>Bacteria</taxon>
        <taxon>Pseudomonadati</taxon>
        <taxon>Nitrospinota/Tectimicrobiota group</taxon>
        <taxon>Candidatus Tectimicrobiota</taxon>
    </lineage>
</organism>
<dbReference type="Pfam" id="PF01061">
    <property type="entry name" value="ABC2_membrane"/>
    <property type="match status" value="1"/>
</dbReference>
<evidence type="ECO:0000313" key="11">
    <source>
        <dbReference type="EMBL" id="MBI4595027.1"/>
    </source>
</evidence>
<evidence type="ECO:0000256" key="5">
    <source>
        <dbReference type="ARBA" id="ARBA00022519"/>
    </source>
</evidence>
<gene>
    <name evidence="11" type="ORF">HY730_01460</name>
</gene>
<protein>
    <recommendedName>
        <fullName evidence="9">Transport permease protein</fullName>
    </recommendedName>
</protein>
<comment type="similarity">
    <text evidence="2 9">Belongs to the ABC-2 integral membrane protein family.</text>
</comment>
<comment type="caution">
    <text evidence="11">The sequence shown here is derived from an EMBL/GenBank/DDBJ whole genome shotgun (WGS) entry which is preliminary data.</text>
</comment>
<dbReference type="InterPro" id="IPR047817">
    <property type="entry name" value="ABC2_TM_bact-type"/>
</dbReference>
<evidence type="ECO:0000256" key="3">
    <source>
        <dbReference type="ARBA" id="ARBA00022448"/>
    </source>
</evidence>
<evidence type="ECO:0000313" key="12">
    <source>
        <dbReference type="Proteomes" id="UP000772181"/>
    </source>
</evidence>
<feature type="transmembrane region" description="Helical" evidence="9">
    <location>
        <begin position="127"/>
        <end position="157"/>
    </location>
</feature>
<feature type="transmembrane region" description="Helical" evidence="9">
    <location>
        <begin position="249"/>
        <end position="269"/>
    </location>
</feature>
<dbReference type="GO" id="GO:0015920">
    <property type="term" value="P:lipopolysaccharide transport"/>
    <property type="evidence" value="ECO:0007669"/>
    <property type="project" value="TreeGrafter"/>
</dbReference>
<evidence type="ECO:0000256" key="9">
    <source>
        <dbReference type="RuleBase" id="RU361157"/>
    </source>
</evidence>
<evidence type="ECO:0000256" key="4">
    <source>
        <dbReference type="ARBA" id="ARBA00022475"/>
    </source>
</evidence>
<dbReference type="GO" id="GO:0005886">
    <property type="term" value="C:plasma membrane"/>
    <property type="evidence" value="ECO:0007669"/>
    <property type="project" value="UniProtKB-SubCell"/>
</dbReference>
<feature type="domain" description="ABC transmembrane type-2" evidence="10">
    <location>
        <begin position="53"/>
        <end position="275"/>
    </location>
</feature>
<keyword evidence="4 9" id="KW-1003">Cell membrane</keyword>
<dbReference type="PANTHER" id="PTHR30413:SF8">
    <property type="entry name" value="TRANSPORT PERMEASE PROTEIN"/>
    <property type="match status" value="1"/>
</dbReference>
<dbReference type="GO" id="GO:0140359">
    <property type="term" value="F:ABC-type transporter activity"/>
    <property type="evidence" value="ECO:0007669"/>
    <property type="project" value="InterPro"/>
</dbReference>
<evidence type="ECO:0000259" key="10">
    <source>
        <dbReference type="PROSITE" id="PS51012"/>
    </source>
</evidence>
<evidence type="ECO:0000256" key="7">
    <source>
        <dbReference type="ARBA" id="ARBA00022989"/>
    </source>
</evidence>
<keyword evidence="6 9" id="KW-0812">Transmembrane</keyword>
<keyword evidence="8 9" id="KW-0472">Membrane</keyword>
<feature type="transmembrane region" description="Helical" evidence="9">
    <location>
        <begin position="52"/>
        <end position="73"/>
    </location>
</feature>
<feature type="transmembrane region" description="Helical" evidence="9">
    <location>
        <begin position="163"/>
        <end position="184"/>
    </location>
</feature>
<dbReference type="EMBL" id="JACQWF010000068">
    <property type="protein sequence ID" value="MBI4595027.1"/>
    <property type="molecule type" value="Genomic_DNA"/>
</dbReference>
<dbReference type="AlphaFoldDB" id="A0A933GJJ2"/>
<evidence type="ECO:0000256" key="8">
    <source>
        <dbReference type="ARBA" id="ARBA00023136"/>
    </source>
</evidence>
<proteinExistence type="inferred from homology"/>
<evidence type="ECO:0000256" key="1">
    <source>
        <dbReference type="ARBA" id="ARBA00004429"/>
    </source>
</evidence>
<feature type="transmembrane region" description="Helical" evidence="9">
    <location>
        <begin position="196"/>
        <end position="213"/>
    </location>
</feature>
<keyword evidence="3 9" id="KW-0813">Transport</keyword>
<keyword evidence="7 9" id="KW-1133">Transmembrane helix</keyword>
<feature type="transmembrane region" description="Helical" evidence="9">
    <location>
        <begin position="85"/>
        <end position="106"/>
    </location>
</feature>
<comment type="subcellular location">
    <subcellularLocation>
        <location evidence="1">Cell inner membrane</location>
        <topology evidence="1">Multi-pass membrane protein</topology>
    </subcellularLocation>
    <subcellularLocation>
        <location evidence="9">Cell membrane</location>
        <topology evidence="9">Multi-pass membrane protein</topology>
    </subcellularLocation>
</comment>
<evidence type="ECO:0000256" key="2">
    <source>
        <dbReference type="ARBA" id="ARBA00007783"/>
    </source>
</evidence>
<sequence>MTESSFNQTQDPVLIIEPGRTEKNYWADLWRYRELFLILAWRDISVRYKQTIIGILWAILRPLLTMVVFTVIFGRIAKLPSDGSAPYALMVFAAMLPWSLFSNALSESSNSLISNANLIGKVYFPRLIIPAATLVTAFIDFLISFIILIGMMAYYQFAPGGQMLLLPFFIILALLASLGPGLWITALNVKYRDFRYIIPFVVQFGLYVSPVGFSSKVVPEQWRLLYSLNPIVGVIDGFRWCILGGNSPIHIPGFLLSLAIITFFLWLGVSRFRKMEKTFADLI</sequence>
<evidence type="ECO:0000256" key="6">
    <source>
        <dbReference type="ARBA" id="ARBA00022692"/>
    </source>
</evidence>
<dbReference type="PROSITE" id="PS51012">
    <property type="entry name" value="ABC_TM2"/>
    <property type="match status" value="1"/>
</dbReference>
<dbReference type="PANTHER" id="PTHR30413">
    <property type="entry name" value="INNER MEMBRANE TRANSPORT PERMEASE"/>
    <property type="match status" value="1"/>
</dbReference>
<dbReference type="Proteomes" id="UP000772181">
    <property type="component" value="Unassembled WGS sequence"/>
</dbReference>
<reference evidence="11" key="1">
    <citation type="submission" date="2020-07" db="EMBL/GenBank/DDBJ databases">
        <title>Huge and variable diversity of episymbiotic CPR bacteria and DPANN archaea in groundwater ecosystems.</title>
        <authorList>
            <person name="He C.Y."/>
            <person name="Keren R."/>
            <person name="Whittaker M."/>
            <person name="Farag I.F."/>
            <person name="Doudna J."/>
            <person name="Cate J.H.D."/>
            <person name="Banfield J.F."/>
        </authorList>
    </citation>
    <scope>NUCLEOTIDE SEQUENCE</scope>
    <source>
        <strain evidence="11">NC_groundwater_1482_Ag_S-0.65um_47_24</strain>
    </source>
</reference>